<evidence type="ECO:0000259" key="2">
    <source>
        <dbReference type="Pfam" id="PF11738"/>
    </source>
</evidence>
<dbReference type="AlphaFoldDB" id="A0A0W0WFL4"/>
<keyword evidence="1" id="KW-0732">Signal</keyword>
<protein>
    <submittedName>
        <fullName evidence="3">Endo-1,4-beta-xylanase</fullName>
    </submittedName>
</protein>
<dbReference type="RefSeq" id="WP_058451246.1">
    <property type="nucleotide sequence ID" value="NZ_CAAAIB010000006.1"/>
</dbReference>
<dbReference type="Gene3D" id="3.30.565.40">
    <property type="entry name" value="Fervidobacterium nodosum Rt17-B1 like"/>
    <property type="match status" value="1"/>
</dbReference>
<dbReference type="Proteomes" id="UP000054908">
    <property type="component" value="Unassembled WGS sequence"/>
</dbReference>
<dbReference type="STRING" id="466.Lmac_0418"/>
<dbReference type="Gene3D" id="3.90.640.20">
    <property type="entry name" value="Heat-shock cognate protein, ATPase"/>
    <property type="match status" value="1"/>
</dbReference>
<keyword evidence="3" id="KW-0624">Polysaccharide degradation</keyword>
<feature type="chain" id="PRO_5006915463" evidence="1">
    <location>
        <begin position="20"/>
        <end position="226"/>
    </location>
</feature>
<reference evidence="3 4" key="1">
    <citation type="submission" date="2015-11" db="EMBL/GenBank/DDBJ databases">
        <title>Genomic analysis of 38 Legionella species identifies large and diverse effector repertoires.</title>
        <authorList>
            <person name="Burstein D."/>
            <person name="Amaro F."/>
            <person name="Zusman T."/>
            <person name="Lifshitz Z."/>
            <person name="Cohen O."/>
            <person name="Gilbert J.A."/>
            <person name="Pupko T."/>
            <person name="Shuman H.A."/>
            <person name="Segal G."/>
        </authorList>
    </citation>
    <scope>NUCLEOTIDE SEQUENCE [LARGE SCALE GENOMIC DNA]</scope>
    <source>
        <strain evidence="3 4">PX-1-G2-E2</strain>
    </source>
</reference>
<evidence type="ECO:0000256" key="1">
    <source>
        <dbReference type="SAM" id="SignalP"/>
    </source>
</evidence>
<dbReference type="GO" id="GO:0016798">
    <property type="term" value="F:hydrolase activity, acting on glycosyl bonds"/>
    <property type="evidence" value="ECO:0007669"/>
    <property type="project" value="UniProtKB-KW"/>
</dbReference>
<keyword evidence="3" id="KW-0326">Glycosidase</keyword>
<dbReference type="PATRIC" id="fig|466.6.peg.445"/>
<dbReference type="OrthoDB" id="5637at2"/>
<proteinExistence type="predicted"/>
<evidence type="ECO:0000313" key="4">
    <source>
        <dbReference type="Proteomes" id="UP000054908"/>
    </source>
</evidence>
<organism evidence="3 4">
    <name type="scientific">Legionella maceachernii</name>
    <dbReference type="NCBI Taxonomy" id="466"/>
    <lineage>
        <taxon>Bacteria</taxon>
        <taxon>Pseudomonadati</taxon>
        <taxon>Pseudomonadota</taxon>
        <taxon>Gammaproteobacteria</taxon>
        <taxon>Legionellales</taxon>
        <taxon>Legionellaceae</taxon>
        <taxon>Legionella</taxon>
    </lineage>
</organism>
<dbReference type="GO" id="GO:0045493">
    <property type="term" value="P:xylan catabolic process"/>
    <property type="evidence" value="ECO:0007669"/>
    <property type="project" value="UniProtKB-KW"/>
</dbReference>
<comment type="caution">
    <text evidence="3">The sequence shown here is derived from an EMBL/GenBank/DDBJ whole genome shotgun (WGS) entry which is preliminary data.</text>
</comment>
<dbReference type="Pfam" id="PF11738">
    <property type="entry name" value="DUF3298"/>
    <property type="match status" value="1"/>
</dbReference>
<feature type="signal peptide" evidence="1">
    <location>
        <begin position="1"/>
        <end position="19"/>
    </location>
</feature>
<keyword evidence="3" id="KW-0858">Xylan degradation</keyword>
<sequence length="226" mass="25532">MRRSICVTVLLFFSISTWALDSQTVTIKKETPEMDLQIKYPQGFTDKRIDTAVLNLVTRLQKEVSLKSSKGELSVAKSGKSSLYIDYKTVFQNAHAVSLFFSISAYTQGAAHPANSVRSLNFLNGQEITMDQLFKPKTNYLAKVAEISRRAMKKKKISDDDWIAKGTEPTIKNYQTWLFNKEGITIVFDTYQVAAYVYGPQKVKISKTELSNLLRPEIANSVWGNP</sequence>
<accession>A0A0W0WFL4</accession>
<keyword evidence="3" id="KW-0378">Hydrolase</keyword>
<dbReference type="InterPro" id="IPR037126">
    <property type="entry name" value="PdaC/RsiV-like_sf"/>
</dbReference>
<keyword evidence="4" id="KW-1185">Reference proteome</keyword>
<dbReference type="InterPro" id="IPR021729">
    <property type="entry name" value="DUF3298"/>
</dbReference>
<gene>
    <name evidence="3" type="primary">yjeA</name>
    <name evidence="3" type="ORF">Lmac_0418</name>
</gene>
<name>A0A0W0WFL4_9GAMM</name>
<keyword evidence="3" id="KW-0119">Carbohydrate metabolism</keyword>
<evidence type="ECO:0000313" key="3">
    <source>
        <dbReference type="EMBL" id="KTD31115.1"/>
    </source>
</evidence>
<dbReference type="EMBL" id="LNYL01000009">
    <property type="protein sequence ID" value="KTD31115.1"/>
    <property type="molecule type" value="Genomic_DNA"/>
</dbReference>
<feature type="domain" description="DUF3298" evidence="2">
    <location>
        <begin position="132"/>
        <end position="206"/>
    </location>
</feature>